<comment type="caution">
    <text evidence="1">The sequence shown here is derived from an EMBL/GenBank/DDBJ whole genome shotgun (WGS) entry which is preliminary data.</text>
</comment>
<gene>
    <name evidence="1" type="ORF">DB31_7334</name>
</gene>
<name>A0A085WK84_9BACT</name>
<proteinExistence type="predicted"/>
<accession>A0A085WK84</accession>
<keyword evidence="2" id="KW-1185">Reference proteome</keyword>
<evidence type="ECO:0000313" key="2">
    <source>
        <dbReference type="Proteomes" id="UP000028725"/>
    </source>
</evidence>
<organism evidence="1 2">
    <name type="scientific">Hyalangium minutum</name>
    <dbReference type="NCBI Taxonomy" id="394096"/>
    <lineage>
        <taxon>Bacteria</taxon>
        <taxon>Pseudomonadati</taxon>
        <taxon>Myxococcota</taxon>
        <taxon>Myxococcia</taxon>
        <taxon>Myxococcales</taxon>
        <taxon>Cystobacterineae</taxon>
        <taxon>Archangiaceae</taxon>
        <taxon>Hyalangium</taxon>
    </lineage>
</organism>
<dbReference type="AlphaFoldDB" id="A0A085WK84"/>
<sequence>MSPEEWTQSDDFVLELISPIDPLSRGFAGLEPLLDVIESLDEALRPDTMHFMRGRRTLQYSRQMLRKRFQDTHGIDTVNILFGRSRPPEIILDLMGRTSEEEVTCSFHLVVKPFSFVCEPSRANHHAEHFVSLVRALASCMPLFHGVAHSRTDFWLSSDPRAKNPLAAPRVQEAFWLNVYGPQMVEELGRERVLSTPCAHIEELPHGAVLMLTRPTPVDFASEEARLAQARALVHLRPELSLDSTLAALRQRSLEFTPVPIHFDPDVADILLKKIHFEGVAGGMRKHVEHFNQYHPPPVSEWIPASQAPAPDVDNVPAAIEQYDGLYAEQLMALFHEKVPEVMDVSQEALPLLDWHLWNSRWGKDITHEQREILVPALGGWLGRYLVNWLGGRWVPRRKLEEAAVIVGDKAWLPFLRARHALNGLDAPLDYSCTQFFRAAQRSAHPQAH</sequence>
<dbReference type="OrthoDB" id="5527569at2"/>
<reference evidence="1 2" key="1">
    <citation type="submission" date="2014-04" db="EMBL/GenBank/DDBJ databases">
        <title>Genome assembly of Hyalangium minutum DSM 14724.</title>
        <authorList>
            <person name="Sharma G."/>
            <person name="Subramanian S."/>
        </authorList>
    </citation>
    <scope>NUCLEOTIDE SEQUENCE [LARGE SCALE GENOMIC DNA]</scope>
    <source>
        <strain evidence="1 2">DSM 14724</strain>
    </source>
</reference>
<dbReference type="EMBL" id="JMCB01000006">
    <property type="protein sequence ID" value="KFE68097.1"/>
    <property type="molecule type" value="Genomic_DNA"/>
</dbReference>
<dbReference type="Proteomes" id="UP000028725">
    <property type="component" value="Unassembled WGS sequence"/>
</dbReference>
<evidence type="ECO:0000313" key="1">
    <source>
        <dbReference type="EMBL" id="KFE68097.1"/>
    </source>
</evidence>
<protein>
    <submittedName>
        <fullName evidence="1">Uncharacterized protein</fullName>
    </submittedName>
</protein>